<dbReference type="InterPro" id="IPR013079">
    <property type="entry name" value="6Phosfructo_kin"/>
</dbReference>
<evidence type="ECO:0000256" key="1">
    <source>
        <dbReference type="ARBA" id="ARBA00008408"/>
    </source>
</evidence>
<proteinExistence type="inferred from homology"/>
<dbReference type="GO" id="GO:0006003">
    <property type="term" value="P:fructose 2,6-bisphosphate metabolic process"/>
    <property type="evidence" value="ECO:0007669"/>
    <property type="project" value="InterPro"/>
</dbReference>
<comment type="caution">
    <text evidence="9">The sequence shown here is derived from an EMBL/GenBank/DDBJ whole genome shotgun (WGS) entry which is preliminary data.</text>
</comment>
<dbReference type="InterPro" id="IPR029033">
    <property type="entry name" value="His_PPase_superfam"/>
</dbReference>
<gene>
    <name evidence="9" type="ORF">FB192DRAFT_1398916</name>
</gene>
<reference evidence="9 10" key="1">
    <citation type="submission" date="2019-09" db="EMBL/GenBank/DDBJ databases">
        <authorList>
            <consortium name="DOE Joint Genome Institute"/>
            <person name="Mondo S.J."/>
            <person name="Navarro-Mendoza M.I."/>
            <person name="Perez-Arques C."/>
            <person name="Panchal S."/>
            <person name="Nicolas F.E."/>
            <person name="Ganguly P."/>
            <person name="Pangilinan J."/>
            <person name="Grigoriev I."/>
            <person name="Heitman J."/>
            <person name="Sanya K."/>
            <person name="Garre V."/>
        </authorList>
    </citation>
    <scope>NUCLEOTIDE SEQUENCE [LARGE SCALE GENOMIC DNA]</scope>
    <source>
        <strain evidence="9 10">MU402</strain>
    </source>
</reference>
<protein>
    <recommendedName>
        <fullName evidence="2">fructose-2,6-bisphosphate 2-phosphatase</fullName>
        <ecNumber evidence="2">3.1.3.46</ecNumber>
    </recommendedName>
</protein>
<dbReference type="FunFam" id="3.40.50.1240:FF:000005">
    <property type="entry name" value="GpmB, Fructose-2,6-bisphosphatase"/>
    <property type="match status" value="1"/>
</dbReference>
<dbReference type="Pfam" id="PF00300">
    <property type="entry name" value="His_Phos_1"/>
    <property type="match status" value="1"/>
</dbReference>
<dbReference type="InterPro" id="IPR003094">
    <property type="entry name" value="6Pfruct_kin"/>
</dbReference>
<dbReference type="CDD" id="cd07067">
    <property type="entry name" value="HP_PGM_like"/>
    <property type="match status" value="1"/>
</dbReference>
<dbReference type="PANTHER" id="PTHR10606">
    <property type="entry name" value="6-PHOSPHOFRUCTO-2-KINASE/FRUCTOSE-2,6-BISPHOSPHATASE"/>
    <property type="match status" value="1"/>
</dbReference>
<dbReference type="SUPFAM" id="SSF52540">
    <property type="entry name" value="P-loop containing nucleoside triphosphate hydrolases"/>
    <property type="match status" value="1"/>
</dbReference>
<keyword evidence="9" id="KW-0418">Kinase</keyword>
<dbReference type="EC" id="3.1.3.46" evidence="2"/>
<organism evidence="9 10">
    <name type="scientific">Mucor circinelloides f. lusitanicus</name>
    <name type="common">Mucor racemosus var. lusitanicus</name>
    <dbReference type="NCBI Taxonomy" id="29924"/>
    <lineage>
        <taxon>Eukaryota</taxon>
        <taxon>Fungi</taxon>
        <taxon>Fungi incertae sedis</taxon>
        <taxon>Mucoromycota</taxon>
        <taxon>Mucoromycotina</taxon>
        <taxon>Mucoromycetes</taxon>
        <taxon>Mucorales</taxon>
        <taxon>Mucorineae</taxon>
        <taxon>Mucoraceae</taxon>
        <taxon>Mucor</taxon>
    </lineage>
</organism>
<evidence type="ECO:0000313" key="10">
    <source>
        <dbReference type="Proteomes" id="UP000469890"/>
    </source>
</evidence>
<dbReference type="Gene3D" id="3.40.50.300">
    <property type="entry name" value="P-loop containing nucleotide triphosphate hydrolases"/>
    <property type="match status" value="1"/>
</dbReference>
<evidence type="ECO:0000256" key="2">
    <source>
        <dbReference type="ARBA" id="ARBA00013067"/>
    </source>
</evidence>
<keyword evidence="4" id="KW-0378">Hydrolase</keyword>
<evidence type="ECO:0000256" key="4">
    <source>
        <dbReference type="ARBA" id="ARBA00022801"/>
    </source>
</evidence>
<evidence type="ECO:0000256" key="7">
    <source>
        <dbReference type="SAM" id="SignalP"/>
    </source>
</evidence>
<dbReference type="Pfam" id="PF01591">
    <property type="entry name" value="6PF2K"/>
    <property type="match status" value="1"/>
</dbReference>
<dbReference type="Proteomes" id="UP000469890">
    <property type="component" value="Unassembled WGS sequence"/>
</dbReference>
<dbReference type="GO" id="GO:0004331">
    <property type="term" value="F:fructose-2,6-bisphosphate 2-phosphatase activity"/>
    <property type="evidence" value="ECO:0007669"/>
    <property type="project" value="UniProtKB-EC"/>
</dbReference>
<feature type="binding site" evidence="6">
    <location>
        <begin position="242"/>
        <end position="249"/>
    </location>
    <ligand>
        <name>substrate</name>
    </ligand>
</feature>
<dbReference type="FunFam" id="3.40.50.300:FF:000644">
    <property type="entry name" value="GpmB, Fructose-2,6-bisphosphatase"/>
    <property type="match status" value="1"/>
</dbReference>
<dbReference type="SUPFAM" id="SSF53254">
    <property type="entry name" value="Phosphoglycerate mutase-like"/>
    <property type="match status" value="1"/>
</dbReference>
<dbReference type="InterPro" id="IPR027417">
    <property type="entry name" value="P-loop_NTPase"/>
</dbReference>
<feature type="binding site" evidence="6">
    <location>
        <position position="293"/>
    </location>
    <ligand>
        <name>substrate</name>
    </ligand>
</feature>
<keyword evidence="7" id="KW-0732">Signal</keyword>
<dbReference type="PANTHER" id="PTHR10606:SF44">
    <property type="entry name" value="6-PHOSPHOFRUCTO 2-KINASE_FRUCTOSE 2,6-BISPHOSPHATASE LONG FORM"/>
    <property type="match status" value="1"/>
</dbReference>
<dbReference type="Gene3D" id="3.40.50.1240">
    <property type="entry name" value="Phosphoglycerate mutase-like"/>
    <property type="match status" value="1"/>
</dbReference>
<accession>A0A8H4EXW8</accession>
<name>A0A8H4EXW8_MUCCL</name>
<dbReference type="GO" id="GO:0006000">
    <property type="term" value="P:fructose metabolic process"/>
    <property type="evidence" value="ECO:0007669"/>
    <property type="project" value="InterPro"/>
</dbReference>
<feature type="chain" id="PRO_5034395771" description="fructose-2,6-bisphosphate 2-phosphatase" evidence="7">
    <location>
        <begin position="19"/>
        <end position="481"/>
    </location>
</feature>
<feature type="signal peptide" evidence="7">
    <location>
        <begin position="1"/>
        <end position="18"/>
    </location>
</feature>
<dbReference type="EMBL" id="JAAECE010000009">
    <property type="protein sequence ID" value="KAF1797253.1"/>
    <property type="molecule type" value="Genomic_DNA"/>
</dbReference>
<evidence type="ECO:0000256" key="6">
    <source>
        <dbReference type="PIRSR" id="PIRSR613078-2"/>
    </source>
</evidence>
<dbReference type="InterPro" id="IPR013078">
    <property type="entry name" value="His_Pase_superF_clade-1"/>
</dbReference>
<keyword evidence="3" id="KW-0547">Nucleotide-binding</keyword>
<keyword evidence="5" id="KW-0067">ATP-binding</keyword>
<dbReference type="SMART" id="SM00855">
    <property type="entry name" value="PGAM"/>
    <property type="match status" value="1"/>
</dbReference>
<dbReference type="GO" id="GO:0003873">
    <property type="term" value="F:6-phosphofructo-2-kinase activity"/>
    <property type="evidence" value="ECO:0007669"/>
    <property type="project" value="InterPro"/>
</dbReference>
<evidence type="ECO:0000313" key="9">
    <source>
        <dbReference type="EMBL" id="KAF1797253.1"/>
    </source>
</evidence>
<evidence type="ECO:0000259" key="8">
    <source>
        <dbReference type="Pfam" id="PF01591"/>
    </source>
</evidence>
<feature type="domain" description="6-phosphofructo-2-kinase" evidence="8">
    <location>
        <begin position="21"/>
        <end position="235"/>
    </location>
</feature>
<comment type="similarity">
    <text evidence="1">In the C-terminal section; belongs to the phosphoglycerate mutase family.</text>
</comment>
<dbReference type="GO" id="GO:0005524">
    <property type="term" value="F:ATP binding"/>
    <property type="evidence" value="ECO:0007669"/>
    <property type="project" value="UniProtKB-KW"/>
</dbReference>
<evidence type="ECO:0000256" key="3">
    <source>
        <dbReference type="ARBA" id="ARBA00022741"/>
    </source>
</evidence>
<dbReference type="GO" id="GO:0005829">
    <property type="term" value="C:cytosol"/>
    <property type="evidence" value="ECO:0007669"/>
    <property type="project" value="TreeGrafter"/>
</dbReference>
<dbReference type="PIRSF" id="PIRSF000709">
    <property type="entry name" value="6PFK_2-Ptase"/>
    <property type="match status" value="1"/>
</dbReference>
<dbReference type="PRINTS" id="PR00991">
    <property type="entry name" value="6PFRUCTKNASE"/>
</dbReference>
<dbReference type="AlphaFoldDB" id="A0A8H4EXW8"/>
<sequence>MYLFCVFFSFISLQHLEIYNMNNTANLRIACVMVGLPARGKTYIACKVSRYLTWLGIKTQIFSVGNYRRKIAGLNLPHTFFDVHNEEAVKKRHEAAAMALNDMIQWFNKEDGTVGILDATNSTKKARAWINQELTSRNIQVLFIESICDDENVILHNIKDVKLSSPDYCNRDSEAATEDFMKRISHYEAYYETITEQDLTYIKLINVGSQYIINMIRGYLESRIVYYLMNLHTRPKRIWFSRHGESLFNLEDKIGGDAGLSPRGEQYALKLPELVKQNIGDRPLTVWTSSMTRTIQTARHLPFPKKQWKALDELDTGVCDGMTYDEIALKYPDDFARRDEDKFNYRYRGGESYRDLVLRLEPVIMDLERHENILIISHQATIRCMYAYFMGLSHEELPYARIPLHTIIELKPKAFSCEEKLYKVDVGAVDTFRPRGQMARRLTNDQFVSSTIPPLQEGASGEIADPKSSILPITPVSVAPC</sequence>
<keyword evidence="9" id="KW-0808">Transferase</keyword>
<evidence type="ECO:0000256" key="5">
    <source>
        <dbReference type="ARBA" id="ARBA00022840"/>
    </source>
</evidence>